<gene>
    <name evidence="9" type="ORF">JCM19274_3816</name>
    <name evidence="8" type="ORF">JCM19300_294</name>
</gene>
<accession>A0A090WT94</accession>
<dbReference type="EMBL" id="BBNU01000009">
    <property type="protein sequence ID" value="GAL80246.1"/>
    <property type="molecule type" value="Genomic_DNA"/>
</dbReference>
<evidence type="ECO:0000256" key="2">
    <source>
        <dbReference type="ARBA" id="ARBA00006275"/>
    </source>
</evidence>
<dbReference type="Pfam" id="PF14322">
    <property type="entry name" value="SusD-like_3"/>
    <property type="match status" value="1"/>
</dbReference>
<dbReference type="Gene3D" id="1.25.40.390">
    <property type="match status" value="1"/>
</dbReference>
<dbReference type="InterPro" id="IPR011990">
    <property type="entry name" value="TPR-like_helical_dom_sf"/>
</dbReference>
<evidence type="ECO:0000313" key="11">
    <source>
        <dbReference type="Proteomes" id="UP000029644"/>
    </source>
</evidence>
<dbReference type="SUPFAM" id="SSF48452">
    <property type="entry name" value="TPR-like"/>
    <property type="match status" value="1"/>
</dbReference>
<dbReference type="RefSeq" id="WP_042498428.1">
    <property type="nucleotide sequence ID" value="NZ_BBNQ01000007.1"/>
</dbReference>
<dbReference type="GO" id="GO:0009279">
    <property type="term" value="C:cell outer membrane"/>
    <property type="evidence" value="ECO:0007669"/>
    <property type="project" value="UniProtKB-SubCell"/>
</dbReference>
<proteinExistence type="inferred from homology"/>
<evidence type="ECO:0000256" key="4">
    <source>
        <dbReference type="ARBA" id="ARBA00023136"/>
    </source>
</evidence>
<dbReference type="Proteomes" id="UP000029644">
    <property type="component" value="Unassembled WGS sequence"/>
</dbReference>
<dbReference type="Pfam" id="PF07980">
    <property type="entry name" value="SusD_RagB"/>
    <property type="match status" value="1"/>
</dbReference>
<reference evidence="10 11" key="1">
    <citation type="journal article" date="2014" name="Genome Announc.">
        <title>Draft Genome Sequences of Marine Flavobacterium Algibacter lectus Strains SS8 and NR4.</title>
        <authorList>
            <person name="Takatani N."/>
            <person name="Nakanishi M."/>
            <person name="Meirelles P."/>
            <person name="Mino S."/>
            <person name="Suda W."/>
            <person name="Oshima K."/>
            <person name="Hattori M."/>
            <person name="Ohkuma M."/>
            <person name="Hosokawa M."/>
            <person name="Miyashita K."/>
            <person name="Thompson F.L."/>
            <person name="Niwa A."/>
            <person name="Sawabe T."/>
            <person name="Sawabe T."/>
        </authorList>
    </citation>
    <scope>NUCLEOTIDE SEQUENCE [LARGE SCALE GENOMIC DNA]</scope>
    <source>
        <strain evidence="9">JCM 19274</strain>
        <strain evidence="8 11">JCM 19300</strain>
        <strain evidence="10">JCM19274</strain>
    </source>
</reference>
<evidence type="ECO:0000259" key="7">
    <source>
        <dbReference type="Pfam" id="PF14322"/>
    </source>
</evidence>
<evidence type="ECO:0000313" key="9">
    <source>
        <dbReference type="EMBL" id="GAL80246.1"/>
    </source>
</evidence>
<dbReference type="AlphaFoldDB" id="A0A090WT94"/>
<evidence type="ECO:0000259" key="6">
    <source>
        <dbReference type="Pfam" id="PF07980"/>
    </source>
</evidence>
<name>A0A090WT94_9FLAO</name>
<organism evidence="9 10">
    <name type="scientific">Algibacter lectus</name>
    <dbReference type="NCBI Taxonomy" id="221126"/>
    <lineage>
        <taxon>Bacteria</taxon>
        <taxon>Pseudomonadati</taxon>
        <taxon>Bacteroidota</taxon>
        <taxon>Flavobacteriia</taxon>
        <taxon>Flavobacteriales</taxon>
        <taxon>Flavobacteriaceae</taxon>
        <taxon>Algibacter</taxon>
    </lineage>
</organism>
<evidence type="ECO:0000313" key="10">
    <source>
        <dbReference type="Proteomes" id="UP000029643"/>
    </source>
</evidence>
<keyword evidence="4" id="KW-0472">Membrane</keyword>
<dbReference type="STRING" id="221126.SAMN04489722_101574"/>
<dbReference type="InterPro" id="IPR012944">
    <property type="entry name" value="SusD_RagB_dom"/>
</dbReference>
<comment type="subcellular location">
    <subcellularLocation>
        <location evidence="1">Cell outer membrane</location>
    </subcellularLocation>
</comment>
<comment type="caution">
    <text evidence="9">The sequence shown here is derived from an EMBL/GenBank/DDBJ whole genome shotgun (WGS) entry which is preliminary data.</text>
</comment>
<evidence type="ECO:0000256" key="3">
    <source>
        <dbReference type="ARBA" id="ARBA00022729"/>
    </source>
</evidence>
<dbReference type="CDD" id="cd08977">
    <property type="entry name" value="SusD"/>
    <property type="match status" value="1"/>
</dbReference>
<comment type="similarity">
    <text evidence="2">Belongs to the SusD family.</text>
</comment>
<dbReference type="Proteomes" id="UP000029643">
    <property type="component" value="Unassembled WGS sequence"/>
</dbReference>
<sequence length="497" mass="55877">MKTYKLILTALFGIFIVNSCSESEFELANPNQLSPETFFATETQVESAVNAAYANLQTISLYGRLIWYMMDNMSHEQSPNGQQEADKITFYDFSFDSTNGQIAEYWDSCFRGINKANFVIGNEATINKIPENELSTATKAKFMAEAKFLRAQYYWLLVNRFGNVPLRNGDFTQPEGKPLSPKADVMNQIIEDLTFASANLLPKSQEETGRATKGAAQAFLGKALLYQKEYELALNSFKKMSGYELESDYYDNFKEETENGIESVWEIQYDLSLGTGDKWSSLVAGFGKNHATYRGQDYGVLDWFNVYPSDDLVAEFEPGDNRIEGSFYFVGDTYNNGANTFVEGDFAENSGDIRPIAWKKYQNYYKQVSEVQESGINPKVIRYSDVLLMMAECENERPGGSQATAVGYINEVRARADLDPLSTSLSKSAVFDAIVHERKVELSGEQVRFDDMIRWGIAATELAGTNFQAGKHELWPIPDKEIATNPNVTVADQNPGY</sequence>
<evidence type="ECO:0000256" key="1">
    <source>
        <dbReference type="ARBA" id="ARBA00004442"/>
    </source>
</evidence>
<protein>
    <submittedName>
        <fullName evidence="9">Putative outer membrane protein</fullName>
    </submittedName>
</protein>
<dbReference type="OrthoDB" id="5694214at2"/>
<feature type="domain" description="RagB/SusD" evidence="6">
    <location>
        <begin position="262"/>
        <end position="497"/>
    </location>
</feature>
<dbReference type="InterPro" id="IPR033985">
    <property type="entry name" value="SusD-like_N"/>
</dbReference>
<evidence type="ECO:0000256" key="5">
    <source>
        <dbReference type="ARBA" id="ARBA00023237"/>
    </source>
</evidence>
<keyword evidence="5" id="KW-0998">Cell outer membrane</keyword>
<keyword evidence="3" id="KW-0732">Signal</keyword>
<evidence type="ECO:0000313" key="8">
    <source>
        <dbReference type="EMBL" id="GAL62633.1"/>
    </source>
</evidence>
<dbReference type="EMBL" id="BBNQ01000007">
    <property type="protein sequence ID" value="GAL62633.1"/>
    <property type="molecule type" value="Genomic_DNA"/>
</dbReference>
<feature type="domain" description="SusD-like N-terminal" evidence="7">
    <location>
        <begin position="31"/>
        <end position="223"/>
    </location>
</feature>